<evidence type="ECO:0000256" key="7">
    <source>
        <dbReference type="ARBA" id="ARBA00023128"/>
    </source>
</evidence>
<dbReference type="SUPFAM" id="SSF81524">
    <property type="entry name" value="14 kDa protein of cytochrome bc1 complex (Ubiquinol-cytochrome c reductase)"/>
    <property type="match status" value="1"/>
</dbReference>
<keyword evidence="12" id="KW-1185">Reference proteome</keyword>
<dbReference type="PANTHER" id="PTHR12022:SF0">
    <property type="entry name" value="CYTOCHROME B-C1 COMPLEX SUBUNIT 7"/>
    <property type="match status" value="1"/>
</dbReference>
<name>A0A9P8Y0Q8_9PEZI</name>
<evidence type="ECO:0000256" key="10">
    <source>
        <dbReference type="SAM" id="MobiDB-lite"/>
    </source>
</evidence>
<dbReference type="AlphaFoldDB" id="A0A9P8Y0Q8"/>
<dbReference type="InterPro" id="IPR036544">
    <property type="entry name" value="QCR7_sf"/>
</dbReference>
<dbReference type="Pfam" id="PF02271">
    <property type="entry name" value="UCR_14kD"/>
    <property type="match status" value="1"/>
</dbReference>
<comment type="caution">
    <text evidence="11">The sequence shown here is derived from an EMBL/GenBank/DDBJ whole genome shotgun (WGS) entry which is preliminary data.</text>
</comment>
<evidence type="ECO:0000313" key="11">
    <source>
        <dbReference type="EMBL" id="KAH7025906.1"/>
    </source>
</evidence>
<organism evidence="11 12">
    <name type="scientific">Microdochium trichocladiopsis</name>
    <dbReference type="NCBI Taxonomy" id="1682393"/>
    <lineage>
        <taxon>Eukaryota</taxon>
        <taxon>Fungi</taxon>
        <taxon>Dikarya</taxon>
        <taxon>Ascomycota</taxon>
        <taxon>Pezizomycotina</taxon>
        <taxon>Sordariomycetes</taxon>
        <taxon>Xylariomycetidae</taxon>
        <taxon>Xylariales</taxon>
        <taxon>Microdochiaceae</taxon>
        <taxon>Microdochium</taxon>
    </lineage>
</organism>
<dbReference type="EMBL" id="JAGTJQ010000008">
    <property type="protein sequence ID" value="KAH7025906.1"/>
    <property type="molecule type" value="Genomic_DNA"/>
</dbReference>
<evidence type="ECO:0000256" key="5">
    <source>
        <dbReference type="ARBA" id="ARBA00022792"/>
    </source>
</evidence>
<evidence type="ECO:0000256" key="9">
    <source>
        <dbReference type="ARBA" id="ARBA00031684"/>
    </source>
</evidence>
<dbReference type="InterPro" id="IPR003197">
    <property type="entry name" value="QCR7"/>
</dbReference>
<dbReference type="RefSeq" id="XP_046009123.1">
    <property type="nucleotide sequence ID" value="XM_046154714.1"/>
</dbReference>
<evidence type="ECO:0000256" key="8">
    <source>
        <dbReference type="ARBA" id="ARBA00023136"/>
    </source>
</evidence>
<dbReference type="OrthoDB" id="425749at2759"/>
<evidence type="ECO:0000256" key="3">
    <source>
        <dbReference type="ARBA" id="ARBA00022448"/>
    </source>
</evidence>
<dbReference type="Gene3D" id="1.10.1090.10">
    <property type="entry name" value="Cytochrome b-c1 complex subunit 7"/>
    <property type="match status" value="1"/>
</dbReference>
<dbReference type="GO" id="GO:0006122">
    <property type="term" value="P:mitochondrial electron transport, ubiquinol to cytochrome c"/>
    <property type="evidence" value="ECO:0007669"/>
    <property type="project" value="InterPro"/>
</dbReference>
<comment type="subcellular location">
    <subcellularLocation>
        <location evidence="1">Mitochondrion inner membrane</location>
        <topology evidence="1">Peripheral membrane protein</topology>
        <orientation evidence="1">Matrix side</orientation>
    </subcellularLocation>
</comment>
<dbReference type="GO" id="GO:0045275">
    <property type="term" value="C:respiratory chain complex III"/>
    <property type="evidence" value="ECO:0007669"/>
    <property type="project" value="InterPro"/>
</dbReference>
<dbReference type="GeneID" id="70184260"/>
<evidence type="ECO:0000256" key="4">
    <source>
        <dbReference type="ARBA" id="ARBA00022660"/>
    </source>
</evidence>
<proteinExistence type="inferred from homology"/>
<keyword evidence="7" id="KW-0496">Mitochondrion</keyword>
<keyword evidence="3" id="KW-0813">Transport</keyword>
<evidence type="ECO:0000256" key="2">
    <source>
        <dbReference type="ARBA" id="ARBA00008554"/>
    </source>
</evidence>
<dbReference type="GO" id="GO:0005743">
    <property type="term" value="C:mitochondrial inner membrane"/>
    <property type="evidence" value="ECO:0007669"/>
    <property type="project" value="UniProtKB-SubCell"/>
</dbReference>
<dbReference type="Proteomes" id="UP000756346">
    <property type="component" value="Unassembled WGS sequence"/>
</dbReference>
<keyword evidence="8" id="KW-0472">Membrane</keyword>
<evidence type="ECO:0000256" key="6">
    <source>
        <dbReference type="ARBA" id="ARBA00022982"/>
    </source>
</evidence>
<feature type="region of interest" description="Disordered" evidence="10">
    <location>
        <begin position="44"/>
        <end position="70"/>
    </location>
</feature>
<accession>A0A9P8Y0Q8</accession>
<gene>
    <name evidence="11" type="ORF">B0I36DRAFT_329426</name>
</gene>
<keyword evidence="4" id="KW-0679">Respiratory chain</keyword>
<protein>
    <recommendedName>
        <fullName evidence="9">Complex III subunit 7</fullName>
    </recommendedName>
</protein>
<reference evidence="11" key="1">
    <citation type="journal article" date="2021" name="Nat. Commun.">
        <title>Genetic determinants of endophytism in the Arabidopsis root mycobiome.</title>
        <authorList>
            <person name="Mesny F."/>
            <person name="Miyauchi S."/>
            <person name="Thiergart T."/>
            <person name="Pickel B."/>
            <person name="Atanasova L."/>
            <person name="Karlsson M."/>
            <person name="Huettel B."/>
            <person name="Barry K.W."/>
            <person name="Haridas S."/>
            <person name="Chen C."/>
            <person name="Bauer D."/>
            <person name="Andreopoulos W."/>
            <person name="Pangilinan J."/>
            <person name="LaButti K."/>
            <person name="Riley R."/>
            <person name="Lipzen A."/>
            <person name="Clum A."/>
            <person name="Drula E."/>
            <person name="Henrissat B."/>
            <person name="Kohler A."/>
            <person name="Grigoriev I.V."/>
            <person name="Martin F.M."/>
            <person name="Hacquard S."/>
        </authorList>
    </citation>
    <scope>NUCLEOTIDE SEQUENCE</scope>
    <source>
        <strain evidence="11">MPI-CAGE-CH-0230</strain>
    </source>
</reference>
<evidence type="ECO:0000256" key="1">
    <source>
        <dbReference type="ARBA" id="ARBA00004443"/>
    </source>
</evidence>
<sequence length="196" mass="22343">MACQVCTCRNGSLVHSALRHFQGLQSGLSPSRIFTKALCLLAQSNPPSQPPPQQASRTRPPLDDPRPRPPTMSAYPSLAGFVMKKPWLYNMLKPVANWYTNAAGYRQLGLRADDLIVEENEDVILALKRLPPKESYDRVYRLRRAFQCSLTHKLLPKEQWTKPEEDVPYLVPIIEQIKAENKEREALDSLTIIKNH</sequence>
<dbReference type="FunFam" id="1.10.1090.10:FF:000001">
    <property type="entry name" value="Cytochrome b-c1 complex subunit 7"/>
    <property type="match status" value="1"/>
</dbReference>
<comment type="similarity">
    <text evidence="2">Belongs to the UQCRB/QCR7 family.</text>
</comment>
<keyword evidence="5" id="KW-0999">Mitochondrion inner membrane</keyword>
<dbReference type="PANTHER" id="PTHR12022">
    <property type="entry name" value="UBIQUINOL-CYTOCHROME C REDUCTASE COMPLEX 14 KD PROTEIN"/>
    <property type="match status" value="1"/>
</dbReference>
<evidence type="ECO:0000313" key="12">
    <source>
        <dbReference type="Proteomes" id="UP000756346"/>
    </source>
</evidence>
<keyword evidence="6" id="KW-0249">Electron transport</keyword>